<evidence type="ECO:0000313" key="2">
    <source>
        <dbReference type="Proteomes" id="UP000683925"/>
    </source>
</evidence>
<evidence type="ECO:0000313" key="1">
    <source>
        <dbReference type="EMBL" id="CAD8212154.1"/>
    </source>
</evidence>
<dbReference type="AlphaFoldDB" id="A0A8S1YM41"/>
<gene>
    <name evidence="1" type="ORF">POCTA_138.1.T1570002</name>
</gene>
<sequence length="54" mass="6541">MKVQPKNKYKLYDLLQIQQFYLKKNFKASYVQQVIKQLLKQSNDNLESKHVLQV</sequence>
<keyword evidence="2" id="KW-1185">Reference proteome</keyword>
<dbReference type="EMBL" id="CAJJDP010000159">
    <property type="protein sequence ID" value="CAD8212154.1"/>
    <property type="molecule type" value="Genomic_DNA"/>
</dbReference>
<name>A0A8S1YM41_PAROT</name>
<accession>A0A8S1YM41</accession>
<dbReference type="Proteomes" id="UP000683925">
    <property type="component" value="Unassembled WGS sequence"/>
</dbReference>
<comment type="caution">
    <text evidence="1">The sequence shown here is derived from an EMBL/GenBank/DDBJ whole genome shotgun (WGS) entry which is preliminary data.</text>
</comment>
<reference evidence="1" key="1">
    <citation type="submission" date="2021-01" db="EMBL/GenBank/DDBJ databases">
        <authorList>
            <consortium name="Genoscope - CEA"/>
            <person name="William W."/>
        </authorList>
    </citation>
    <scope>NUCLEOTIDE SEQUENCE</scope>
</reference>
<protein>
    <submittedName>
        <fullName evidence="1">Uncharacterized protein</fullName>
    </submittedName>
</protein>
<proteinExistence type="predicted"/>
<organism evidence="1 2">
    <name type="scientific">Paramecium octaurelia</name>
    <dbReference type="NCBI Taxonomy" id="43137"/>
    <lineage>
        <taxon>Eukaryota</taxon>
        <taxon>Sar</taxon>
        <taxon>Alveolata</taxon>
        <taxon>Ciliophora</taxon>
        <taxon>Intramacronucleata</taxon>
        <taxon>Oligohymenophorea</taxon>
        <taxon>Peniculida</taxon>
        <taxon>Parameciidae</taxon>
        <taxon>Paramecium</taxon>
    </lineage>
</organism>